<comment type="caution">
    <text evidence="2">The sequence shown here is derived from an EMBL/GenBank/DDBJ whole genome shotgun (WGS) entry which is preliminary data.</text>
</comment>
<gene>
    <name evidence="2" type="ORF">COV49_00195</name>
</gene>
<reference evidence="2 3" key="1">
    <citation type="submission" date="2017-09" db="EMBL/GenBank/DDBJ databases">
        <title>Depth-based differentiation of microbial function through sediment-hosted aquifers and enrichment of novel symbionts in the deep terrestrial subsurface.</title>
        <authorList>
            <person name="Probst A.J."/>
            <person name="Ladd B."/>
            <person name="Jarett J.K."/>
            <person name="Geller-Mcgrath D.E."/>
            <person name="Sieber C.M."/>
            <person name="Emerson J.B."/>
            <person name="Anantharaman K."/>
            <person name="Thomas B.C."/>
            <person name="Malmstrom R."/>
            <person name="Stieglmeier M."/>
            <person name="Klingl A."/>
            <person name="Woyke T."/>
            <person name="Ryan C.M."/>
            <person name="Banfield J.F."/>
        </authorList>
    </citation>
    <scope>NUCLEOTIDE SEQUENCE [LARGE SCALE GENOMIC DNA]</scope>
    <source>
        <strain evidence="2">CG11_big_fil_rev_8_21_14_0_20_39_10</strain>
    </source>
</reference>
<feature type="signal peptide" evidence="1">
    <location>
        <begin position="1"/>
        <end position="23"/>
    </location>
</feature>
<sequence length="137" mass="15322">MKKPLLKTILVLCILILSGCTTQEIPESSYPNKAESKIIYIGDEAIITNGTELVLLGRTKDDFAELQKISLAQDTFGLAQMMEVGKIFEVKSGTKVKLLDSETSLFDYNSDKRQVRILEGLQMGKSGWVNYDFVKKP</sequence>
<protein>
    <recommendedName>
        <fullName evidence="4">Lipoprotein</fullName>
    </recommendedName>
</protein>
<evidence type="ECO:0000313" key="3">
    <source>
        <dbReference type="Proteomes" id="UP000230869"/>
    </source>
</evidence>
<dbReference type="PROSITE" id="PS51257">
    <property type="entry name" value="PROKAR_LIPOPROTEIN"/>
    <property type="match status" value="1"/>
</dbReference>
<proteinExistence type="predicted"/>
<name>A0A2M6KAB1_9BACT</name>
<evidence type="ECO:0000313" key="2">
    <source>
        <dbReference type="EMBL" id="PIR14045.1"/>
    </source>
</evidence>
<evidence type="ECO:0008006" key="4">
    <source>
        <dbReference type="Google" id="ProtNLM"/>
    </source>
</evidence>
<evidence type="ECO:0000256" key="1">
    <source>
        <dbReference type="SAM" id="SignalP"/>
    </source>
</evidence>
<dbReference type="EMBL" id="PCWW01000005">
    <property type="protein sequence ID" value="PIR14045.1"/>
    <property type="molecule type" value="Genomic_DNA"/>
</dbReference>
<dbReference type="AlphaFoldDB" id="A0A2M6KAB1"/>
<keyword evidence="1" id="KW-0732">Signal</keyword>
<feature type="chain" id="PRO_5014818195" description="Lipoprotein" evidence="1">
    <location>
        <begin position="24"/>
        <end position="137"/>
    </location>
</feature>
<dbReference type="Proteomes" id="UP000230869">
    <property type="component" value="Unassembled WGS sequence"/>
</dbReference>
<organism evidence="2 3">
    <name type="scientific">Candidatus Falkowbacteria bacterium CG11_big_fil_rev_8_21_14_0_20_39_10</name>
    <dbReference type="NCBI Taxonomy" id="1974570"/>
    <lineage>
        <taxon>Bacteria</taxon>
        <taxon>Candidatus Falkowiibacteriota</taxon>
    </lineage>
</organism>
<accession>A0A2M6KAB1</accession>